<dbReference type="Gene3D" id="3.30.30.10">
    <property type="entry name" value="Knottin, scorpion toxin-like"/>
    <property type="match status" value="1"/>
</dbReference>
<feature type="signal peptide" evidence="5">
    <location>
        <begin position="1"/>
        <end position="27"/>
    </location>
</feature>
<dbReference type="PROSITE" id="PS00940">
    <property type="entry name" value="GAMMA_THIONIN"/>
    <property type="match status" value="1"/>
</dbReference>
<dbReference type="GeneID" id="113856131"/>
<evidence type="ECO:0000256" key="4">
    <source>
        <dbReference type="ARBA" id="ARBA00023157"/>
    </source>
</evidence>
<sequence length="74" mass="8147">MERKTFGFLFLLLLVLAADVAVKTGEARECESESHGFKGVCLSDNNCAHVCRTEGFSGGDCHGVRRRCYCTKIC</sequence>
<dbReference type="PRINTS" id="PR00288">
    <property type="entry name" value="PUROTHIONIN"/>
</dbReference>
<dbReference type="AlphaFoldDB" id="A0A8B8KIK9"/>
<keyword evidence="4" id="KW-1015">Disulfide bond</keyword>
<keyword evidence="1" id="KW-0929">Antimicrobial</keyword>
<dbReference type="Pfam" id="PF00304">
    <property type="entry name" value="Gamma-thionin"/>
    <property type="match status" value="1"/>
</dbReference>
<gene>
    <name evidence="8" type="primary">LOC113856131</name>
</gene>
<name>A0A8B8KIK9_ABRPR</name>
<dbReference type="CDD" id="cd00107">
    <property type="entry name" value="Knot1"/>
    <property type="match status" value="1"/>
</dbReference>
<evidence type="ECO:0000256" key="3">
    <source>
        <dbReference type="ARBA" id="ARBA00022729"/>
    </source>
</evidence>
<accession>A0A8B8KIK9</accession>
<dbReference type="InterPro" id="IPR036574">
    <property type="entry name" value="Scorpion_toxin-like_sf"/>
</dbReference>
<evidence type="ECO:0000256" key="2">
    <source>
        <dbReference type="ARBA" id="ARBA00022577"/>
    </source>
</evidence>
<proteinExistence type="predicted"/>
<feature type="domain" description="Knottins-like" evidence="6">
    <location>
        <begin position="29"/>
        <end position="74"/>
    </location>
</feature>
<dbReference type="PANTHER" id="PTHR33147">
    <property type="entry name" value="DEFENSIN-LIKE PROTEIN 1"/>
    <property type="match status" value="1"/>
</dbReference>
<dbReference type="InterPro" id="IPR003614">
    <property type="entry name" value="Knottins"/>
</dbReference>
<dbReference type="KEGG" id="aprc:113856131"/>
<evidence type="ECO:0000313" key="7">
    <source>
        <dbReference type="Proteomes" id="UP000694853"/>
    </source>
</evidence>
<keyword evidence="7" id="KW-1185">Reference proteome</keyword>
<dbReference type="GO" id="GO:0050832">
    <property type="term" value="P:defense response to fungus"/>
    <property type="evidence" value="ECO:0007669"/>
    <property type="project" value="UniProtKB-KW"/>
</dbReference>
<keyword evidence="2" id="KW-0295">Fungicide</keyword>
<dbReference type="OrthoDB" id="1063609at2759"/>
<feature type="chain" id="PRO_5034546195" evidence="5">
    <location>
        <begin position="28"/>
        <end position="74"/>
    </location>
</feature>
<reference evidence="7" key="1">
    <citation type="journal article" date="2019" name="Toxins">
        <title>Detection of Abrin-Like and Prepropulchellin-Like Toxin Genes and Transcripts Using Whole Genome Sequencing and Full-Length Transcript Sequencing of Abrus precatorius.</title>
        <authorList>
            <person name="Hovde B.T."/>
            <person name="Daligault H.E."/>
            <person name="Hanschen E.R."/>
            <person name="Kunde Y.A."/>
            <person name="Johnson M.B."/>
            <person name="Starkenburg S.R."/>
            <person name="Johnson S.L."/>
        </authorList>
    </citation>
    <scope>NUCLEOTIDE SEQUENCE [LARGE SCALE GENOMIC DNA]</scope>
</reference>
<dbReference type="SUPFAM" id="SSF57095">
    <property type="entry name" value="Scorpion toxin-like"/>
    <property type="match status" value="1"/>
</dbReference>
<evidence type="ECO:0000259" key="6">
    <source>
        <dbReference type="SMART" id="SM00505"/>
    </source>
</evidence>
<dbReference type="SMART" id="SM00505">
    <property type="entry name" value="Knot1"/>
    <property type="match status" value="1"/>
</dbReference>
<dbReference type="InterPro" id="IPR008176">
    <property type="entry name" value="Defensin_plant"/>
</dbReference>
<dbReference type="RefSeq" id="XP_027343616.1">
    <property type="nucleotide sequence ID" value="XM_027487815.1"/>
</dbReference>
<evidence type="ECO:0000313" key="8">
    <source>
        <dbReference type="RefSeq" id="XP_027343616.1"/>
    </source>
</evidence>
<protein>
    <submittedName>
        <fullName evidence="8">Defensin-like protein 1</fullName>
    </submittedName>
</protein>
<reference evidence="8" key="2">
    <citation type="submission" date="2025-08" db="UniProtKB">
        <authorList>
            <consortium name="RefSeq"/>
        </authorList>
    </citation>
    <scope>IDENTIFICATION</scope>
    <source>
        <tissue evidence="8">Young leaves</tissue>
    </source>
</reference>
<evidence type="ECO:0000256" key="1">
    <source>
        <dbReference type="ARBA" id="ARBA00022529"/>
    </source>
</evidence>
<keyword evidence="3 5" id="KW-0732">Signal</keyword>
<dbReference type="Proteomes" id="UP000694853">
    <property type="component" value="Unplaced"/>
</dbReference>
<dbReference type="PANTHER" id="PTHR33147:SF137">
    <property type="entry name" value="DEFENSIN MTDEF4.7"/>
    <property type="match status" value="1"/>
</dbReference>
<dbReference type="GO" id="GO:0031640">
    <property type="term" value="P:killing of cells of another organism"/>
    <property type="evidence" value="ECO:0007669"/>
    <property type="project" value="UniProtKB-KW"/>
</dbReference>
<organism evidence="7 8">
    <name type="scientific">Abrus precatorius</name>
    <name type="common">Indian licorice</name>
    <name type="synonym">Glycine abrus</name>
    <dbReference type="NCBI Taxonomy" id="3816"/>
    <lineage>
        <taxon>Eukaryota</taxon>
        <taxon>Viridiplantae</taxon>
        <taxon>Streptophyta</taxon>
        <taxon>Embryophyta</taxon>
        <taxon>Tracheophyta</taxon>
        <taxon>Spermatophyta</taxon>
        <taxon>Magnoliopsida</taxon>
        <taxon>eudicotyledons</taxon>
        <taxon>Gunneridae</taxon>
        <taxon>Pentapetalae</taxon>
        <taxon>rosids</taxon>
        <taxon>fabids</taxon>
        <taxon>Fabales</taxon>
        <taxon>Fabaceae</taxon>
        <taxon>Papilionoideae</taxon>
        <taxon>50 kb inversion clade</taxon>
        <taxon>NPAAA clade</taxon>
        <taxon>indigoferoid/millettioid clade</taxon>
        <taxon>Abreae</taxon>
        <taxon>Abrus</taxon>
    </lineage>
</organism>
<evidence type="ECO:0000256" key="5">
    <source>
        <dbReference type="SAM" id="SignalP"/>
    </source>
</evidence>